<evidence type="ECO:0000313" key="1">
    <source>
        <dbReference type="EMBL" id="SMO93250.1"/>
    </source>
</evidence>
<accession>A0A521FCM5</accession>
<name>A0A521FCM5_9FLAO</name>
<evidence type="ECO:0000313" key="2">
    <source>
        <dbReference type="Proteomes" id="UP000319267"/>
    </source>
</evidence>
<reference evidence="1 2" key="1">
    <citation type="submission" date="2017-05" db="EMBL/GenBank/DDBJ databases">
        <authorList>
            <person name="Varghese N."/>
            <person name="Submissions S."/>
        </authorList>
    </citation>
    <scope>NUCLEOTIDE SEQUENCE [LARGE SCALE GENOMIC DNA]</scope>
    <source>
        <strain evidence="1 2">DSM 29982</strain>
    </source>
</reference>
<keyword evidence="2" id="KW-1185">Reference proteome</keyword>
<gene>
    <name evidence="1" type="ORF">SAMN06265220_10852</name>
</gene>
<protein>
    <submittedName>
        <fullName evidence="1">Uncharacterized protein</fullName>
    </submittedName>
</protein>
<organism evidence="1 2">
    <name type="scientific">Flavobacterium nitrogenifigens</name>
    <dbReference type="NCBI Taxonomy" id="1617283"/>
    <lineage>
        <taxon>Bacteria</taxon>
        <taxon>Pseudomonadati</taxon>
        <taxon>Bacteroidota</taxon>
        <taxon>Flavobacteriia</taxon>
        <taxon>Flavobacteriales</taxon>
        <taxon>Flavobacteriaceae</taxon>
        <taxon>Flavobacterium</taxon>
    </lineage>
</organism>
<sequence>MSTIYKTLESMETIKPQENQNIFDISLQEYGSIEKVFDILEDNDQFDLTEDLSVYKDLKTGRDAFKKDIVEYYNSRNLNPATAITDEEQYLLDNFSGIDYMIIEDDFIIY</sequence>
<dbReference type="EMBL" id="FXTQ01000008">
    <property type="protein sequence ID" value="SMO93250.1"/>
    <property type="molecule type" value="Genomic_DNA"/>
</dbReference>
<proteinExistence type="predicted"/>
<dbReference type="Proteomes" id="UP000319267">
    <property type="component" value="Unassembled WGS sequence"/>
</dbReference>
<dbReference type="AlphaFoldDB" id="A0A521FCM5"/>